<name>A0ABW3ZDG9_9RHOB</name>
<evidence type="ECO:0000256" key="16">
    <source>
        <dbReference type="ARBA" id="ARBA00022989"/>
    </source>
</evidence>
<dbReference type="PANTHER" id="PTHR34299">
    <property type="entry name" value="DIACYLGLYCEROL KINASE"/>
    <property type="match status" value="1"/>
</dbReference>
<keyword evidence="8 21" id="KW-0997">Cell inner membrane</keyword>
<keyword evidence="20 21" id="KW-1208">Phospholipid metabolism</keyword>
<reference evidence="23" key="1">
    <citation type="journal article" date="2019" name="Int. J. Syst. Evol. Microbiol.">
        <title>The Global Catalogue of Microorganisms (GCM) 10K type strain sequencing project: providing services to taxonomists for standard genome sequencing and annotation.</title>
        <authorList>
            <consortium name="The Broad Institute Genomics Platform"/>
            <consortium name="The Broad Institute Genome Sequencing Center for Infectious Disease"/>
            <person name="Wu L."/>
            <person name="Ma J."/>
        </authorList>
    </citation>
    <scope>NUCLEOTIDE SEQUENCE [LARGE SCALE GENOMIC DNA]</scope>
    <source>
        <strain evidence="23">CCUG 62953</strain>
    </source>
</reference>
<evidence type="ECO:0000256" key="5">
    <source>
        <dbReference type="ARBA" id="ARBA00017575"/>
    </source>
</evidence>
<evidence type="ECO:0000313" key="23">
    <source>
        <dbReference type="Proteomes" id="UP001597135"/>
    </source>
</evidence>
<protein>
    <recommendedName>
        <fullName evidence="5 21">Diacylglycerol kinase</fullName>
        <ecNumber evidence="4 21">2.7.1.107</ecNumber>
    </recommendedName>
</protein>
<evidence type="ECO:0000256" key="3">
    <source>
        <dbReference type="ARBA" id="ARBA00005967"/>
    </source>
</evidence>
<organism evidence="22 23">
    <name type="scientific">Litorisediminicola beolgyonensis</name>
    <dbReference type="NCBI Taxonomy" id="1173614"/>
    <lineage>
        <taxon>Bacteria</taxon>
        <taxon>Pseudomonadati</taxon>
        <taxon>Pseudomonadota</taxon>
        <taxon>Alphaproteobacteria</taxon>
        <taxon>Rhodobacterales</taxon>
        <taxon>Paracoccaceae</taxon>
        <taxon>Litorisediminicola</taxon>
    </lineage>
</organism>
<comment type="subcellular location">
    <subcellularLocation>
        <location evidence="2 21">Cell inner membrane</location>
        <topology evidence="2 21">Multi-pass membrane protein</topology>
    </subcellularLocation>
</comment>
<evidence type="ECO:0000256" key="21">
    <source>
        <dbReference type="RuleBase" id="RU363065"/>
    </source>
</evidence>
<evidence type="ECO:0000256" key="7">
    <source>
        <dbReference type="ARBA" id="ARBA00022516"/>
    </source>
</evidence>
<dbReference type="InterPro" id="IPR033718">
    <property type="entry name" value="DAGK_prok"/>
</dbReference>
<keyword evidence="16 21" id="KW-1133">Transmembrane helix</keyword>
<keyword evidence="9 21" id="KW-0808">Transferase</keyword>
<dbReference type="EC" id="2.7.1.107" evidence="4 21"/>
<feature type="transmembrane region" description="Helical" evidence="21">
    <location>
        <begin position="100"/>
        <end position="119"/>
    </location>
</feature>
<dbReference type="GO" id="GO:0004143">
    <property type="term" value="F:ATP-dependent diacylglycerol kinase activity"/>
    <property type="evidence" value="ECO:0007669"/>
    <property type="project" value="UniProtKB-EC"/>
</dbReference>
<sequence length="125" mass="13385">MRTDRSPQTDDGWRLLRALRTASVGARYIWTAEAAFRQEAVIFALSIPLAFWIAEPVLALVLIGSGVMVLIAEVLNTAIEVTIDRISLERHPLSGAAKDLGALAVCLSLGFAALSWAVALGKAIL</sequence>
<evidence type="ECO:0000256" key="2">
    <source>
        <dbReference type="ARBA" id="ARBA00004429"/>
    </source>
</evidence>
<evidence type="ECO:0000256" key="19">
    <source>
        <dbReference type="ARBA" id="ARBA00023209"/>
    </source>
</evidence>
<comment type="caution">
    <text evidence="22">The sequence shown here is derived from an EMBL/GenBank/DDBJ whole genome shotgun (WGS) entry which is preliminary data.</text>
</comment>
<evidence type="ECO:0000256" key="14">
    <source>
        <dbReference type="ARBA" id="ARBA00022840"/>
    </source>
</evidence>
<accession>A0ABW3ZDG9</accession>
<comment type="function">
    <text evidence="21">Catalyzes the ATP-dependent phosphorylation of sn-l,2-diacylglycerol (DAG) to phosphatidic acid. Involved in the recycling of diacylglycerol produced as a by-product during membrane-derived oligosaccharide (MDO) biosynthesis.</text>
</comment>
<dbReference type="Gene3D" id="1.10.287.3610">
    <property type="match status" value="1"/>
</dbReference>
<dbReference type="CDD" id="cd14264">
    <property type="entry name" value="DAGK_IM"/>
    <property type="match status" value="1"/>
</dbReference>
<proteinExistence type="inferred from homology"/>
<dbReference type="RefSeq" id="WP_386800914.1">
    <property type="nucleotide sequence ID" value="NZ_JBHTMU010000001.1"/>
</dbReference>
<dbReference type="InterPro" id="IPR036945">
    <property type="entry name" value="DAGK_sf"/>
</dbReference>
<keyword evidence="7" id="KW-0444">Lipid biosynthesis</keyword>
<evidence type="ECO:0000256" key="9">
    <source>
        <dbReference type="ARBA" id="ARBA00022679"/>
    </source>
</evidence>
<evidence type="ECO:0000256" key="4">
    <source>
        <dbReference type="ARBA" id="ARBA00012133"/>
    </source>
</evidence>
<keyword evidence="13 21" id="KW-0418">Kinase</keyword>
<keyword evidence="23" id="KW-1185">Reference proteome</keyword>
<keyword evidence="11" id="KW-0479">Metal-binding</keyword>
<dbReference type="InterPro" id="IPR000829">
    <property type="entry name" value="DAGK"/>
</dbReference>
<evidence type="ECO:0000256" key="6">
    <source>
        <dbReference type="ARBA" id="ARBA00022475"/>
    </source>
</evidence>
<evidence type="ECO:0000256" key="15">
    <source>
        <dbReference type="ARBA" id="ARBA00022842"/>
    </source>
</evidence>
<comment type="catalytic activity">
    <reaction evidence="21">
        <text>a 1,2-diacyl-sn-glycerol + ATP = a 1,2-diacyl-sn-glycero-3-phosphate + ADP + H(+)</text>
        <dbReference type="Rhea" id="RHEA:10272"/>
        <dbReference type="ChEBI" id="CHEBI:15378"/>
        <dbReference type="ChEBI" id="CHEBI:17815"/>
        <dbReference type="ChEBI" id="CHEBI:30616"/>
        <dbReference type="ChEBI" id="CHEBI:58608"/>
        <dbReference type="ChEBI" id="CHEBI:456216"/>
        <dbReference type="EC" id="2.7.1.107"/>
    </reaction>
</comment>
<evidence type="ECO:0000256" key="1">
    <source>
        <dbReference type="ARBA" id="ARBA00001946"/>
    </source>
</evidence>
<comment type="cofactor">
    <cofactor evidence="1">
        <name>Mg(2+)</name>
        <dbReference type="ChEBI" id="CHEBI:18420"/>
    </cofactor>
</comment>
<evidence type="ECO:0000256" key="18">
    <source>
        <dbReference type="ARBA" id="ARBA00023136"/>
    </source>
</evidence>
<dbReference type="Pfam" id="PF01219">
    <property type="entry name" value="DAGK_prokar"/>
    <property type="match status" value="1"/>
</dbReference>
<keyword evidence="15" id="KW-0460">Magnesium</keyword>
<keyword evidence="14 21" id="KW-0067">ATP-binding</keyword>
<evidence type="ECO:0000256" key="8">
    <source>
        <dbReference type="ARBA" id="ARBA00022519"/>
    </source>
</evidence>
<evidence type="ECO:0000256" key="20">
    <source>
        <dbReference type="ARBA" id="ARBA00023264"/>
    </source>
</evidence>
<dbReference type="PANTHER" id="PTHR34299:SF1">
    <property type="entry name" value="DIACYLGLYCEROL KINASE"/>
    <property type="match status" value="1"/>
</dbReference>
<comment type="caution">
    <text evidence="21">Lacks conserved residue(s) required for the propagation of feature annotation.</text>
</comment>
<dbReference type="EMBL" id="JBHTMU010000001">
    <property type="protein sequence ID" value="MFD1340852.1"/>
    <property type="molecule type" value="Genomic_DNA"/>
</dbReference>
<keyword evidence="17 21" id="KW-0443">Lipid metabolism</keyword>
<evidence type="ECO:0000256" key="12">
    <source>
        <dbReference type="ARBA" id="ARBA00022741"/>
    </source>
</evidence>
<keyword evidence="19" id="KW-0594">Phospholipid biosynthesis</keyword>
<evidence type="ECO:0000256" key="10">
    <source>
        <dbReference type="ARBA" id="ARBA00022692"/>
    </source>
</evidence>
<dbReference type="Proteomes" id="UP001597135">
    <property type="component" value="Unassembled WGS sequence"/>
</dbReference>
<keyword evidence="18 21" id="KW-0472">Membrane</keyword>
<keyword evidence="12 21" id="KW-0547">Nucleotide-binding</keyword>
<comment type="similarity">
    <text evidence="3 21">Belongs to the bacterial diacylglycerol kinase family.</text>
</comment>
<evidence type="ECO:0000313" key="22">
    <source>
        <dbReference type="EMBL" id="MFD1340852.1"/>
    </source>
</evidence>
<evidence type="ECO:0000256" key="17">
    <source>
        <dbReference type="ARBA" id="ARBA00023098"/>
    </source>
</evidence>
<evidence type="ECO:0000256" key="11">
    <source>
        <dbReference type="ARBA" id="ARBA00022723"/>
    </source>
</evidence>
<gene>
    <name evidence="22" type="ORF">ACFQ4E_00285</name>
</gene>
<keyword evidence="10 21" id="KW-0812">Transmembrane</keyword>
<keyword evidence="6" id="KW-1003">Cell membrane</keyword>
<evidence type="ECO:0000256" key="13">
    <source>
        <dbReference type="ARBA" id="ARBA00022777"/>
    </source>
</evidence>